<dbReference type="PANTHER" id="PTHR33154">
    <property type="entry name" value="TRANSCRIPTIONAL REGULATOR, ARSR FAMILY"/>
    <property type="match status" value="1"/>
</dbReference>
<dbReference type="InterPro" id="IPR001845">
    <property type="entry name" value="HTH_ArsR_DNA-bd_dom"/>
</dbReference>
<dbReference type="InterPro" id="IPR036388">
    <property type="entry name" value="WH-like_DNA-bd_sf"/>
</dbReference>
<organism evidence="5 6">
    <name type="scientific">Pseudodesulfovibrio hydrargyri</name>
    <dbReference type="NCBI Taxonomy" id="2125990"/>
    <lineage>
        <taxon>Bacteria</taxon>
        <taxon>Pseudomonadati</taxon>
        <taxon>Thermodesulfobacteriota</taxon>
        <taxon>Desulfovibrionia</taxon>
        <taxon>Desulfovibrionales</taxon>
        <taxon>Desulfovibrionaceae</taxon>
    </lineage>
</organism>
<dbReference type="PANTHER" id="PTHR33154:SF18">
    <property type="entry name" value="ARSENICAL RESISTANCE OPERON REPRESSOR"/>
    <property type="match status" value="1"/>
</dbReference>
<evidence type="ECO:0000259" key="4">
    <source>
        <dbReference type="PROSITE" id="PS50987"/>
    </source>
</evidence>
<evidence type="ECO:0000313" key="5">
    <source>
        <dbReference type="EMBL" id="OIQ49988.1"/>
    </source>
</evidence>
<dbReference type="PROSITE" id="PS50987">
    <property type="entry name" value="HTH_ARSR_2"/>
    <property type="match status" value="1"/>
</dbReference>
<protein>
    <submittedName>
        <fullName evidence="5">Biofilm growth-associated repressor</fullName>
    </submittedName>
</protein>
<proteinExistence type="predicted"/>
<comment type="caution">
    <text evidence="5">The sequence shown here is derived from an EMBL/GenBank/DDBJ whole genome shotgun (WGS) entry which is preliminary data.</text>
</comment>
<keyword evidence="6" id="KW-1185">Reference proteome</keyword>
<dbReference type="SMART" id="SM00418">
    <property type="entry name" value="HTH_ARSR"/>
    <property type="match status" value="1"/>
</dbReference>
<dbReference type="CDD" id="cd00090">
    <property type="entry name" value="HTH_ARSR"/>
    <property type="match status" value="1"/>
</dbReference>
<name>A0A1J5MVY7_9BACT</name>
<dbReference type="SUPFAM" id="SSF46785">
    <property type="entry name" value="Winged helix' DNA-binding domain"/>
    <property type="match status" value="1"/>
</dbReference>
<gene>
    <name evidence="5" type="primary">bigR</name>
    <name evidence="5" type="ORF">BerOc1_01917</name>
</gene>
<dbReference type="InterPro" id="IPR036390">
    <property type="entry name" value="WH_DNA-bd_sf"/>
</dbReference>
<accession>A0A1J5MVY7</accession>
<keyword evidence="3" id="KW-0804">Transcription</keyword>
<dbReference type="EMBL" id="LKAQ01000004">
    <property type="protein sequence ID" value="OIQ49988.1"/>
    <property type="molecule type" value="Genomic_DNA"/>
</dbReference>
<dbReference type="Gene3D" id="1.10.10.10">
    <property type="entry name" value="Winged helix-like DNA-binding domain superfamily/Winged helix DNA-binding domain"/>
    <property type="match status" value="1"/>
</dbReference>
<dbReference type="AlphaFoldDB" id="A0A1J5MVY7"/>
<evidence type="ECO:0000256" key="3">
    <source>
        <dbReference type="ARBA" id="ARBA00023163"/>
    </source>
</evidence>
<keyword evidence="1" id="KW-0805">Transcription regulation</keyword>
<evidence type="ECO:0000256" key="2">
    <source>
        <dbReference type="ARBA" id="ARBA00023125"/>
    </source>
</evidence>
<dbReference type="InterPro" id="IPR011991">
    <property type="entry name" value="ArsR-like_HTH"/>
</dbReference>
<evidence type="ECO:0000256" key="1">
    <source>
        <dbReference type="ARBA" id="ARBA00023015"/>
    </source>
</evidence>
<feature type="domain" description="HTH arsR-type" evidence="4">
    <location>
        <begin position="6"/>
        <end position="100"/>
    </location>
</feature>
<dbReference type="InterPro" id="IPR051081">
    <property type="entry name" value="HTH_MetalResp_TranReg"/>
</dbReference>
<evidence type="ECO:0000313" key="6">
    <source>
        <dbReference type="Proteomes" id="UP000181901"/>
    </source>
</evidence>
<dbReference type="Pfam" id="PF01022">
    <property type="entry name" value="HTH_5"/>
    <property type="match status" value="1"/>
</dbReference>
<dbReference type="NCBIfam" id="NF033788">
    <property type="entry name" value="HTH_metalloreg"/>
    <property type="match status" value="1"/>
</dbReference>
<reference evidence="5 6" key="1">
    <citation type="submission" date="2015-09" db="EMBL/GenBank/DDBJ databases">
        <title>Genome of Desulfovibrio dechloracetivorans BerOc1, a mercury methylating strain isolated from highly hydrocarbons and metals contaminated coastal sediments.</title>
        <authorList>
            <person name="Goni Urriza M."/>
            <person name="Gassie C."/>
            <person name="Bouchez O."/>
            <person name="Klopp C."/>
            <person name="Ranchou-Peyruse A."/>
            <person name="Remy G."/>
        </authorList>
    </citation>
    <scope>NUCLEOTIDE SEQUENCE [LARGE SCALE GENOMIC DNA]</scope>
    <source>
        <strain evidence="5 6">BerOc1</strain>
    </source>
</reference>
<dbReference type="Proteomes" id="UP000181901">
    <property type="component" value="Unassembled WGS sequence"/>
</dbReference>
<dbReference type="PRINTS" id="PR00778">
    <property type="entry name" value="HTHARSR"/>
</dbReference>
<dbReference type="GO" id="GO:0003700">
    <property type="term" value="F:DNA-binding transcription factor activity"/>
    <property type="evidence" value="ECO:0007669"/>
    <property type="project" value="InterPro"/>
</dbReference>
<keyword evidence="2" id="KW-0238">DNA-binding</keyword>
<sequence length="101" mass="11520">MVQEIVLADRFEERAKVVKAMAHPSRLMMIDELSRGERCVCDLRDLVGADMSTVSKHLAVLKNAGIVEDERRGKNIYYRLRVPCVINFFHCIESVIEAKGK</sequence>
<dbReference type="GO" id="GO:0003677">
    <property type="term" value="F:DNA binding"/>
    <property type="evidence" value="ECO:0007669"/>
    <property type="project" value="UniProtKB-KW"/>
</dbReference>